<evidence type="ECO:0000313" key="3">
    <source>
        <dbReference type="EMBL" id="KAF5392404.1"/>
    </source>
</evidence>
<feature type="region of interest" description="Disordered" evidence="1">
    <location>
        <begin position="82"/>
        <end position="126"/>
    </location>
</feature>
<proteinExistence type="predicted"/>
<name>A0A8H5HZQ2_9AGAR</name>
<gene>
    <name evidence="3" type="ORF">D9757_002181</name>
</gene>
<organism evidence="3 4">
    <name type="scientific">Collybiopsis confluens</name>
    <dbReference type="NCBI Taxonomy" id="2823264"/>
    <lineage>
        <taxon>Eukaryota</taxon>
        <taxon>Fungi</taxon>
        <taxon>Dikarya</taxon>
        <taxon>Basidiomycota</taxon>
        <taxon>Agaricomycotina</taxon>
        <taxon>Agaricomycetes</taxon>
        <taxon>Agaricomycetidae</taxon>
        <taxon>Agaricales</taxon>
        <taxon>Marasmiineae</taxon>
        <taxon>Omphalotaceae</taxon>
        <taxon>Collybiopsis</taxon>
    </lineage>
</organism>
<keyword evidence="2" id="KW-0732">Signal</keyword>
<evidence type="ECO:0000313" key="4">
    <source>
        <dbReference type="Proteomes" id="UP000518752"/>
    </source>
</evidence>
<comment type="caution">
    <text evidence="3">The sequence shown here is derived from an EMBL/GenBank/DDBJ whole genome shotgun (WGS) entry which is preliminary data.</text>
</comment>
<dbReference type="Proteomes" id="UP000518752">
    <property type="component" value="Unassembled WGS sequence"/>
</dbReference>
<reference evidence="3 4" key="1">
    <citation type="journal article" date="2020" name="ISME J.">
        <title>Uncovering the hidden diversity of litter-decomposition mechanisms in mushroom-forming fungi.</title>
        <authorList>
            <person name="Floudas D."/>
            <person name="Bentzer J."/>
            <person name="Ahren D."/>
            <person name="Johansson T."/>
            <person name="Persson P."/>
            <person name="Tunlid A."/>
        </authorList>
    </citation>
    <scope>NUCLEOTIDE SEQUENCE [LARGE SCALE GENOMIC DNA]</scope>
    <source>
        <strain evidence="3 4">CBS 406.79</strain>
    </source>
</reference>
<accession>A0A8H5HZQ2</accession>
<feature type="chain" id="PRO_5034172937" description="Endo-1,3(4)-beta-glucanase" evidence="2">
    <location>
        <begin position="27"/>
        <end position="448"/>
    </location>
</feature>
<feature type="signal peptide" evidence="2">
    <location>
        <begin position="1"/>
        <end position="26"/>
    </location>
</feature>
<evidence type="ECO:0000256" key="2">
    <source>
        <dbReference type="SAM" id="SignalP"/>
    </source>
</evidence>
<evidence type="ECO:0000256" key="1">
    <source>
        <dbReference type="SAM" id="MobiDB-lite"/>
    </source>
</evidence>
<protein>
    <recommendedName>
        <fullName evidence="5">Endo-1,3(4)-beta-glucanase</fullName>
    </recommendedName>
</protein>
<dbReference type="Gene3D" id="2.60.120.200">
    <property type="match status" value="1"/>
</dbReference>
<dbReference type="Pfam" id="PF26113">
    <property type="entry name" value="GH16_XgeA"/>
    <property type="match status" value="1"/>
</dbReference>
<sequence>MLLHSLPIYLGLLLLESPLCIPGVHSTRNIFGRASEKTQRVAARHTKNIARDLRIAFGAVLASDPSQQQPLSSGGRTIYCKSNSGLNGGTDQGNNSSSSTGSSSSSGVGSSTKSASTGVPTASPVSVSTPWKLVEGHNGSNFFQGWSFFTGSDPTNGVVDYLDEDDAKNSGLAYVNSAGHAVMAVDTTNNLSDNRKSVRITTNSHYNQAIWILNAAVEPGPFWTNGPNWPAGGEIGESFGSTMNNWTVNYGADIVEGVSDYISNQATIHTNPGCSIASADSNKLGIAGTIVGGTNCAAEETKNQGCGVRSASTVSFGAAFNNNGGGVYASKLDDTGVAIYFWPANEVPGDILAGTPQPSGWGKPLAMWSASGCNPNTFFYQQSAIFDTTFCGDWAGSVWNDSGIPGQEQSCAQRTGYSTCEAFVKAEGSAFSQAYWEIKSVNIYQYKP</sequence>
<dbReference type="CDD" id="cd02181">
    <property type="entry name" value="GH16_fungal_Lam16A_glucanase"/>
    <property type="match status" value="1"/>
</dbReference>
<evidence type="ECO:0008006" key="5">
    <source>
        <dbReference type="Google" id="ProtNLM"/>
    </source>
</evidence>
<dbReference type="EMBL" id="JAACJN010000005">
    <property type="protein sequence ID" value="KAF5392404.1"/>
    <property type="molecule type" value="Genomic_DNA"/>
</dbReference>
<dbReference type="SUPFAM" id="SSF49899">
    <property type="entry name" value="Concanavalin A-like lectins/glucanases"/>
    <property type="match status" value="1"/>
</dbReference>
<keyword evidence="4" id="KW-1185">Reference proteome</keyword>
<feature type="compositionally biased region" description="Low complexity" evidence="1">
    <location>
        <begin position="92"/>
        <end position="118"/>
    </location>
</feature>
<dbReference type="AlphaFoldDB" id="A0A8H5HZQ2"/>
<dbReference type="OrthoDB" id="192832at2759"/>
<dbReference type="InterPro" id="IPR013320">
    <property type="entry name" value="ConA-like_dom_sf"/>
</dbReference>